<sequence length="124" mass="12899">MLKKIALTVSAIAATAAVSFAGPGTSSFQDISTIDGINFKTSAKVVVGYKNDGITGPQKYVIAAKHESGDIIYATSNLSTAIYKLINSDYMGHSLTTYFTATEVSSLNAGETVFTNAAAGYAPM</sequence>
<evidence type="ECO:0000256" key="1">
    <source>
        <dbReference type="SAM" id="SignalP"/>
    </source>
</evidence>
<organism evidence="2 3">
    <name type="scientific">Geomonas terrae</name>
    <dbReference type="NCBI Taxonomy" id="2562681"/>
    <lineage>
        <taxon>Bacteria</taxon>
        <taxon>Pseudomonadati</taxon>
        <taxon>Thermodesulfobacteriota</taxon>
        <taxon>Desulfuromonadia</taxon>
        <taxon>Geobacterales</taxon>
        <taxon>Geobacteraceae</taxon>
        <taxon>Geomonas</taxon>
    </lineage>
</organism>
<proteinExistence type="predicted"/>
<feature type="signal peptide" evidence="1">
    <location>
        <begin position="1"/>
        <end position="21"/>
    </location>
</feature>
<dbReference type="Proteomes" id="UP000306416">
    <property type="component" value="Unassembled WGS sequence"/>
</dbReference>
<evidence type="ECO:0000313" key="2">
    <source>
        <dbReference type="EMBL" id="TGU72269.1"/>
    </source>
</evidence>
<keyword evidence="1" id="KW-0732">Signal</keyword>
<feature type="chain" id="PRO_5020532861" evidence="1">
    <location>
        <begin position="22"/>
        <end position="124"/>
    </location>
</feature>
<dbReference type="EMBL" id="SRSC01000002">
    <property type="protein sequence ID" value="TGU72269.1"/>
    <property type="molecule type" value="Genomic_DNA"/>
</dbReference>
<gene>
    <name evidence="2" type="ORF">E4633_08120</name>
</gene>
<evidence type="ECO:0000313" key="3">
    <source>
        <dbReference type="Proteomes" id="UP000306416"/>
    </source>
</evidence>
<accession>A0A4S1CFJ2</accession>
<reference evidence="2 3" key="1">
    <citation type="submission" date="2019-04" db="EMBL/GenBank/DDBJ databases">
        <title>Geobacter oryzae sp. nov., ferric-reducing bacteria isolated from paddy soil.</title>
        <authorList>
            <person name="Xu Z."/>
            <person name="Masuda Y."/>
            <person name="Itoh H."/>
            <person name="Senoo K."/>
        </authorList>
    </citation>
    <scope>NUCLEOTIDE SEQUENCE [LARGE SCALE GENOMIC DNA]</scope>
    <source>
        <strain evidence="2 3">Red111</strain>
    </source>
</reference>
<dbReference type="RefSeq" id="WP_135869754.1">
    <property type="nucleotide sequence ID" value="NZ_SRSC01000002.1"/>
</dbReference>
<comment type="caution">
    <text evidence="2">The sequence shown here is derived from an EMBL/GenBank/DDBJ whole genome shotgun (WGS) entry which is preliminary data.</text>
</comment>
<name>A0A4S1CFJ2_9BACT</name>
<dbReference type="AlphaFoldDB" id="A0A4S1CFJ2"/>
<protein>
    <submittedName>
        <fullName evidence="2">Uncharacterized protein</fullName>
    </submittedName>
</protein>
<keyword evidence="3" id="KW-1185">Reference proteome</keyword>